<dbReference type="OrthoDB" id="671439at2759"/>
<name>A0A6P5Z1Y6_DURZI</name>
<evidence type="ECO:0000313" key="4">
    <source>
        <dbReference type="Proteomes" id="UP000515121"/>
    </source>
</evidence>
<reference evidence="5" key="1">
    <citation type="submission" date="2025-08" db="UniProtKB">
        <authorList>
            <consortium name="RefSeq"/>
        </authorList>
    </citation>
    <scope>IDENTIFICATION</scope>
    <source>
        <tissue evidence="5">Fruit stalk</tissue>
    </source>
</reference>
<organism evidence="4 5">
    <name type="scientific">Durio zibethinus</name>
    <name type="common">Durian</name>
    <dbReference type="NCBI Taxonomy" id="66656"/>
    <lineage>
        <taxon>Eukaryota</taxon>
        <taxon>Viridiplantae</taxon>
        <taxon>Streptophyta</taxon>
        <taxon>Embryophyta</taxon>
        <taxon>Tracheophyta</taxon>
        <taxon>Spermatophyta</taxon>
        <taxon>Magnoliopsida</taxon>
        <taxon>eudicotyledons</taxon>
        <taxon>Gunneridae</taxon>
        <taxon>Pentapetalae</taxon>
        <taxon>rosids</taxon>
        <taxon>malvids</taxon>
        <taxon>Malvales</taxon>
        <taxon>Malvaceae</taxon>
        <taxon>Helicteroideae</taxon>
        <taxon>Durio</taxon>
    </lineage>
</organism>
<evidence type="ECO:0000313" key="5">
    <source>
        <dbReference type="RefSeq" id="XP_022746637.1"/>
    </source>
</evidence>
<dbReference type="PANTHER" id="PTHR31623">
    <property type="entry name" value="F21J9.9"/>
    <property type="match status" value="1"/>
</dbReference>
<evidence type="ECO:0000256" key="2">
    <source>
        <dbReference type="ARBA" id="ARBA00022679"/>
    </source>
</evidence>
<dbReference type="AlphaFoldDB" id="A0A6P5Z1Y6"/>
<proteinExistence type="inferred from homology"/>
<dbReference type="InterPro" id="IPR023213">
    <property type="entry name" value="CAT-like_dom_sf"/>
</dbReference>
<evidence type="ECO:0000256" key="1">
    <source>
        <dbReference type="ARBA" id="ARBA00009861"/>
    </source>
</evidence>
<accession>A0A6P5Z1Y6</accession>
<dbReference type="GO" id="GO:0016746">
    <property type="term" value="F:acyltransferase activity"/>
    <property type="evidence" value="ECO:0007669"/>
    <property type="project" value="UniProtKB-KW"/>
</dbReference>
<dbReference type="GeneID" id="111296536"/>
<comment type="similarity">
    <text evidence="1">Belongs to the plant acyltransferase family.</text>
</comment>
<dbReference type="Proteomes" id="UP000515121">
    <property type="component" value="Unplaced"/>
</dbReference>
<keyword evidence="2" id="KW-0808">Transferase</keyword>
<dbReference type="PANTHER" id="PTHR31623:SF36">
    <property type="entry name" value="STEMMADENINE O-ACETYLTRANSFERASE-LIKE"/>
    <property type="match status" value="1"/>
</dbReference>
<dbReference type="Pfam" id="PF02458">
    <property type="entry name" value="Transferase"/>
    <property type="match status" value="1"/>
</dbReference>
<dbReference type="KEGG" id="dzi:111296536"/>
<protein>
    <submittedName>
        <fullName evidence="5">Vinorine synthase-like</fullName>
    </submittedName>
</protein>
<keyword evidence="4" id="KW-1185">Reference proteome</keyword>
<dbReference type="Gene3D" id="3.30.559.10">
    <property type="entry name" value="Chloramphenicol acetyltransferase-like domain"/>
    <property type="match status" value="2"/>
</dbReference>
<evidence type="ECO:0000256" key="3">
    <source>
        <dbReference type="ARBA" id="ARBA00023315"/>
    </source>
</evidence>
<sequence>MEVRITSREMVKPSSPDLHLLKPFKLSLLDQLSPPNYVPFIFFYTKHSDSQFESFAQVSDHLKKSLSKTLNQFYPLSGRTKNNLCVSSYEEGVQYVEARVNACLSDYIEKTEGLFQTLLLYSKLFCYIPNSTIPQLAIQLSIFDCGGIALAFCCCHKILDASTVSAFLKSWAAFSRGSNGEIPNPDLLEAPSRFFPPIESTPPNTSMKGLFFNEGRRETRSFVFDANAIATLMFKAKSKRLELPSRVVALSAFLWKHAIRASRSTSGILKPAILSQSVNIRQKMKPQLPDYSIGNLFLLPITTYNSVEKDVELHDLAYLVREGVESVTGDFLELFQGEEGFKVMSNQLSQIAEIVSKGNAQFYILSSWLNTLEGKEDFGWGKPTLFSIPGVDSHNREFSNCIILKGTGQHKAIEAWVTLSDKEMAFLEQDPEFLAFASRNP</sequence>
<dbReference type="RefSeq" id="XP_022746637.1">
    <property type="nucleotide sequence ID" value="XM_022890902.1"/>
</dbReference>
<gene>
    <name evidence="5" type="primary">LOC111296536</name>
</gene>
<keyword evidence="3" id="KW-0012">Acyltransferase</keyword>